<organism evidence="17">
    <name type="scientific">Salvia splendens</name>
    <name type="common">Scarlet sage</name>
    <dbReference type="NCBI Taxonomy" id="180675"/>
    <lineage>
        <taxon>Eukaryota</taxon>
        <taxon>Viridiplantae</taxon>
        <taxon>Streptophyta</taxon>
        <taxon>Embryophyta</taxon>
        <taxon>Tracheophyta</taxon>
        <taxon>Spermatophyta</taxon>
        <taxon>Magnoliopsida</taxon>
        <taxon>eudicotyledons</taxon>
        <taxon>Gunneridae</taxon>
        <taxon>Pentapetalae</taxon>
        <taxon>asterids</taxon>
        <taxon>lamiids</taxon>
        <taxon>Lamiales</taxon>
        <taxon>Lamiaceae</taxon>
        <taxon>Nepetoideae</taxon>
        <taxon>Mentheae</taxon>
        <taxon>Salviinae</taxon>
        <taxon>Salvia</taxon>
        <taxon>Salvia subgen. Calosphace</taxon>
        <taxon>core Calosphace</taxon>
    </lineage>
</organism>
<dbReference type="FunFam" id="3.40.50.970:FF:000001">
    <property type="entry name" value="Pyruvate dehydrogenase E1 beta subunit"/>
    <property type="match status" value="1"/>
</dbReference>
<keyword evidence="5" id="KW-0150">Chloroplast</keyword>
<dbReference type="Proteomes" id="UP000298416">
    <property type="component" value="Unassembled WGS sequence"/>
</dbReference>
<comment type="cofactor">
    <cofactor evidence="1">
        <name>thiamine diphosphate</name>
        <dbReference type="ChEBI" id="CHEBI:58937"/>
    </cofactor>
</comment>
<evidence type="ECO:0000256" key="6">
    <source>
        <dbReference type="ARBA" id="ARBA00022640"/>
    </source>
</evidence>
<dbReference type="AlphaFoldDB" id="A0A8X8WD14"/>
<keyword evidence="12" id="KW-0670">Pyruvate</keyword>
<sequence>MSMKRRRNTNPEPFLPLGSDALSSGKKRRKPTKHHQLVDKLVPSTVSCTILKEALLQQKEIQREEESAKNVADHTANSKIVFPQSHCRKENEYDDDDVDDSEGVFEDGINEEDEKLLEAFLSKDDSIEQTVADIVEEIEKKDAQVSTGAQPMTKSDDSVTELYKSFLEFLKQPASRSAFLELNSTSYACCVLLQSRTCNLREAEIVGSIIKKVSIPYPLPSATLATLANMEYSSTTSYFIKLLIEKKCALTYSALDALVAHFVKFYDESTVMPLIWHQSLLAFAQRYKNGLKKEDKDCLIALVERQRHKLITPEILRELNNSQTEASMAAASFGVSSAAVQAVKSSASPLPSLPVIRSEARPISGRINRSRNAGKIATHAVAAQTENPASAASKPGHEVLLFEALREGLEEEMERDPRVCIFGEDVGHYGGSYKVSKGLADKYGDLRVLDTPIAENSFTGMAVGAAMTGLRPVVEGMNMGFLLLAFNQISDNCGMLHYTSGGQFTIPTVIRGPGGVGRQLGAEHSQRLESYFQSIPGIQMVACSTPYNAKGLMKAAIRSENPVVLFEHVLLYNLKERIPDEEYVVSLEEAEMVRPGEHVTILTYSRMRYHVMQAAKTLVNKGYDPEVIDIRSLKPFDLYTIGNSIKKTHKVLIVEECMRTGGIGASLTAAINENFNDYLDAPIVCLSSQDVPTPYAGTLEEVTVVQPSQIVTAVEQLCR</sequence>
<dbReference type="EC" id="1.2.4.1" evidence="4"/>
<evidence type="ECO:0000259" key="16">
    <source>
        <dbReference type="SMART" id="SM00861"/>
    </source>
</evidence>
<comment type="function">
    <text evidence="13">The pyruvate dehydrogenase complex catalyzes the overall conversion of pyruvate to acetyl-CoA and CO(2). It contains multiple copies of three enzymatic components: pyruvate dehydrogenase (E1), dihydrolipoamide acetyltransferase (E2) and lipoamide dehydrogenase (E3).</text>
</comment>
<evidence type="ECO:0000256" key="10">
    <source>
        <dbReference type="ARBA" id="ARBA00023002"/>
    </source>
</evidence>
<dbReference type="Pfam" id="PF02780">
    <property type="entry name" value="Transketolase_C"/>
    <property type="match status" value="1"/>
</dbReference>
<evidence type="ECO:0000256" key="1">
    <source>
        <dbReference type="ARBA" id="ARBA00001964"/>
    </source>
</evidence>
<evidence type="ECO:0000256" key="3">
    <source>
        <dbReference type="ARBA" id="ARBA00011130"/>
    </source>
</evidence>
<comment type="subunit">
    <text evidence="3">Tetramer of 2 alpha and 2 beta subunits.</text>
</comment>
<dbReference type="GO" id="GO:0046872">
    <property type="term" value="F:metal ion binding"/>
    <property type="evidence" value="ECO:0007669"/>
    <property type="project" value="UniProtKB-KW"/>
</dbReference>
<comment type="subcellular location">
    <subcellularLocation>
        <location evidence="2">Plastid</location>
        <location evidence="2">Chloroplast</location>
    </subcellularLocation>
</comment>
<evidence type="ECO:0000313" key="18">
    <source>
        <dbReference type="Proteomes" id="UP000298416"/>
    </source>
</evidence>
<keyword evidence="6" id="KW-0934">Plastid</keyword>
<dbReference type="Pfam" id="PF05291">
    <property type="entry name" value="Bystin"/>
    <property type="match status" value="1"/>
</dbReference>
<dbReference type="Pfam" id="PF02779">
    <property type="entry name" value="Transket_pyr"/>
    <property type="match status" value="1"/>
</dbReference>
<evidence type="ECO:0000256" key="2">
    <source>
        <dbReference type="ARBA" id="ARBA00004229"/>
    </source>
</evidence>
<dbReference type="InterPro" id="IPR009014">
    <property type="entry name" value="Transketo_C/PFOR_II"/>
</dbReference>
<protein>
    <recommendedName>
        <fullName evidence="4">pyruvate dehydrogenase (acetyl-transferring)</fullName>
        <ecNumber evidence="4">1.2.4.1</ecNumber>
    </recommendedName>
</protein>
<dbReference type="EMBL" id="PNBA02000018">
    <property type="protein sequence ID" value="KAG6392104.1"/>
    <property type="molecule type" value="Genomic_DNA"/>
</dbReference>
<dbReference type="NCBIfam" id="NF006667">
    <property type="entry name" value="PRK09212.1"/>
    <property type="match status" value="1"/>
</dbReference>
<dbReference type="Gene3D" id="3.40.50.920">
    <property type="match status" value="1"/>
</dbReference>
<evidence type="ECO:0000256" key="15">
    <source>
        <dbReference type="SAM" id="MobiDB-lite"/>
    </source>
</evidence>
<feature type="region of interest" description="Disordered" evidence="15">
    <location>
        <begin position="1"/>
        <end position="35"/>
    </location>
</feature>
<evidence type="ECO:0000256" key="7">
    <source>
        <dbReference type="ARBA" id="ARBA00022723"/>
    </source>
</evidence>
<dbReference type="InterPro" id="IPR007955">
    <property type="entry name" value="Bystin"/>
</dbReference>
<evidence type="ECO:0000256" key="5">
    <source>
        <dbReference type="ARBA" id="ARBA00022528"/>
    </source>
</evidence>
<evidence type="ECO:0000256" key="12">
    <source>
        <dbReference type="ARBA" id="ARBA00023317"/>
    </source>
</evidence>
<reference evidence="17" key="2">
    <citation type="submission" date="2020-08" db="EMBL/GenBank/DDBJ databases">
        <title>Plant Genome Project.</title>
        <authorList>
            <person name="Zhang R.-G."/>
        </authorList>
    </citation>
    <scope>NUCLEOTIDE SEQUENCE</scope>
    <source>
        <strain evidence="17">Huo1</strain>
        <tissue evidence="17">Leaf</tissue>
    </source>
</reference>
<gene>
    <name evidence="17" type="ORF">SASPL_146314</name>
</gene>
<name>A0A8X8WD14_SALSN</name>
<evidence type="ECO:0000256" key="13">
    <source>
        <dbReference type="ARBA" id="ARBA00025211"/>
    </source>
</evidence>
<keyword evidence="10" id="KW-0560">Oxidoreductase</keyword>
<feature type="compositionally biased region" description="Basic residues" evidence="15">
    <location>
        <begin position="25"/>
        <end position="35"/>
    </location>
</feature>
<reference evidence="17" key="1">
    <citation type="submission" date="2018-01" db="EMBL/GenBank/DDBJ databases">
        <authorList>
            <person name="Mao J.F."/>
        </authorList>
    </citation>
    <scope>NUCLEOTIDE SEQUENCE</scope>
    <source>
        <strain evidence="17">Huo1</strain>
        <tissue evidence="17">Leaf</tissue>
    </source>
</reference>
<proteinExistence type="predicted"/>
<evidence type="ECO:0000256" key="4">
    <source>
        <dbReference type="ARBA" id="ARBA00012281"/>
    </source>
</evidence>
<dbReference type="InterPro" id="IPR033248">
    <property type="entry name" value="Transketolase_C"/>
</dbReference>
<comment type="caution">
    <text evidence="17">The sequence shown here is derived from an EMBL/GenBank/DDBJ whole genome shotgun (WGS) entry which is preliminary data.</text>
</comment>
<dbReference type="SMART" id="SM00861">
    <property type="entry name" value="Transket_pyr"/>
    <property type="match status" value="1"/>
</dbReference>
<keyword evidence="11" id="KW-0786">Thiamine pyrophosphate</keyword>
<accession>A0A8X8WD14</accession>
<keyword evidence="9" id="KW-0630">Potassium</keyword>
<dbReference type="GO" id="GO:0009507">
    <property type="term" value="C:chloroplast"/>
    <property type="evidence" value="ECO:0007669"/>
    <property type="project" value="UniProtKB-SubCell"/>
</dbReference>
<dbReference type="SUPFAM" id="SSF52922">
    <property type="entry name" value="TK C-terminal domain-like"/>
    <property type="match status" value="1"/>
</dbReference>
<keyword evidence="7" id="KW-0479">Metal-binding</keyword>
<feature type="domain" description="Transketolase-like pyrimidine-binding" evidence="16">
    <location>
        <begin position="399"/>
        <end position="574"/>
    </location>
</feature>
<evidence type="ECO:0000256" key="11">
    <source>
        <dbReference type="ARBA" id="ARBA00023052"/>
    </source>
</evidence>
<comment type="catalytic activity">
    <reaction evidence="14">
        <text>N(6)-[(R)-lipoyl]-L-lysyl-[protein] + pyruvate + H(+) = N(6)-[(R)-S(8)-acetyldihydrolipoyl]-L-lysyl-[protein] + CO2</text>
        <dbReference type="Rhea" id="RHEA:19189"/>
        <dbReference type="Rhea" id="RHEA-COMP:10474"/>
        <dbReference type="Rhea" id="RHEA-COMP:10478"/>
        <dbReference type="ChEBI" id="CHEBI:15361"/>
        <dbReference type="ChEBI" id="CHEBI:15378"/>
        <dbReference type="ChEBI" id="CHEBI:16526"/>
        <dbReference type="ChEBI" id="CHEBI:83099"/>
        <dbReference type="ChEBI" id="CHEBI:83111"/>
        <dbReference type="EC" id="1.2.4.1"/>
    </reaction>
</comment>
<evidence type="ECO:0000256" key="14">
    <source>
        <dbReference type="ARBA" id="ARBA00051231"/>
    </source>
</evidence>
<dbReference type="GO" id="GO:0004739">
    <property type="term" value="F:pyruvate dehydrogenase (acetyl-transferring) activity"/>
    <property type="evidence" value="ECO:0007669"/>
    <property type="project" value="UniProtKB-EC"/>
</dbReference>
<dbReference type="FunFam" id="3.40.50.920:FF:000006">
    <property type="entry name" value="Pyruvate dehydrogenase E1 component subunit beta"/>
    <property type="match status" value="1"/>
</dbReference>
<dbReference type="InterPro" id="IPR005475">
    <property type="entry name" value="Transketolase-like_Pyr-bd"/>
</dbReference>
<keyword evidence="18" id="KW-1185">Reference proteome</keyword>
<evidence type="ECO:0000256" key="9">
    <source>
        <dbReference type="ARBA" id="ARBA00022958"/>
    </source>
</evidence>
<keyword evidence="8" id="KW-0809">Transit peptide</keyword>
<dbReference type="CDD" id="cd07036">
    <property type="entry name" value="TPP_PYR_E1-PDHc-beta_like"/>
    <property type="match status" value="1"/>
</dbReference>
<dbReference type="PANTHER" id="PTHR43257">
    <property type="entry name" value="PYRUVATE DEHYDROGENASE E1 COMPONENT BETA SUBUNIT"/>
    <property type="match status" value="1"/>
</dbReference>
<dbReference type="PANTHER" id="PTHR43257:SF2">
    <property type="entry name" value="PYRUVATE DEHYDROGENASE E1 COMPONENT SUBUNIT BETA"/>
    <property type="match status" value="1"/>
</dbReference>
<dbReference type="SUPFAM" id="SSF52518">
    <property type="entry name" value="Thiamin diphosphate-binding fold (THDP-binding)"/>
    <property type="match status" value="1"/>
</dbReference>
<evidence type="ECO:0000256" key="8">
    <source>
        <dbReference type="ARBA" id="ARBA00022946"/>
    </source>
</evidence>
<evidence type="ECO:0000313" key="17">
    <source>
        <dbReference type="EMBL" id="KAG6392104.1"/>
    </source>
</evidence>
<dbReference type="Gene3D" id="3.40.50.970">
    <property type="match status" value="1"/>
</dbReference>
<dbReference type="InterPro" id="IPR029061">
    <property type="entry name" value="THDP-binding"/>
</dbReference>